<organism evidence="2 3">
    <name type="scientific">Halodesulfurarchaeum formicicum</name>
    <dbReference type="NCBI Taxonomy" id="1873524"/>
    <lineage>
        <taxon>Archaea</taxon>
        <taxon>Methanobacteriati</taxon>
        <taxon>Methanobacteriota</taxon>
        <taxon>Stenosarchaea group</taxon>
        <taxon>Halobacteria</taxon>
        <taxon>Halobacteriales</taxon>
        <taxon>Halobacteriaceae</taxon>
        <taxon>Halodesulfurarchaeum</taxon>
    </lineage>
</organism>
<dbReference type="Gene3D" id="1.20.150.30">
    <property type="entry name" value="Zincin-like metallopeptidase, N-terminal domain"/>
    <property type="match status" value="1"/>
</dbReference>
<sequence>MNPIGGARALLGADGNGGVDWAAARRAAHELTDPGDLALSDSVRGAYAEDLQAAHREIQATAGIEFDLPRTIQVQNRHHWIEATLETLETAFEPLADRPGALPGITGPLNTASIAGSVAYLSRRVLGQYDPLLFAESEPHRLYVVHPNLVSTAAELDVPVERFRRWIAFHEVAHAAEFGVAPWLRPYLAERVTGIVAELATGSLPKDQYGELNRAMTVVEGYAELLMDEAFDEPSAELRRKLDTRRQSGGPLSTVVSRLLGLDRKREQYERGRAFFDAIVAERGLEAAGAVWDEPGNLPRESELEAPGRWLDRVRPTAPN</sequence>
<evidence type="ECO:0008006" key="4">
    <source>
        <dbReference type="Google" id="ProtNLM"/>
    </source>
</evidence>
<dbReference type="STRING" id="1873524.HSR6_0716"/>
<dbReference type="EMBL" id="CP016070">
    <property type="protein sequence ID" value="AOW79882.1"/>
    <property type="molecule type" value="Genomic_DNA"/>
</dbReference>
<name>A0A1D8S3E4_9EURY</name>
<dbReference type="Pfam" id="PF10103">
    <property type="entry name" value="Zincin_2"/>
    <property type="match status" value="2"/>
</dbReference>
<dbReference type="InterPro" id="IPR042271">
    <property type="entry name" value="Zinicin_2_N"/>
</dbReference>
<dbReference type="KEGG" id="halh:HTSR_0690"/>
<dbReference type="PATRIC" id="fig|1855411.3.peg.690"/>
<dbReference type="GeneID" id="29828703"/>
<proteinExistence type="predicted"/>
<feature type="region of interest" description="Disordered" evidence="1">
    <location>
        <begin position="293"/>
        <end position="320"/>
    </location>
</feature>
<evidence type="ECO:0000313" key="2">
    <source>
        <dbReference type="EMBL" id="AOW79882.1"/>
    </source>
</evidence>
<dbReference type="PANTHER" id="PTHR39420">
    <property type="match status" value="1"/>
</dbReference>
<accession>A0A1D8S3E4</accession>
<evidence type="ECO:0000313" key="3">
    <source>
        <dbReference type="Proteomes" id="UP000185608"/>
    </source>
</evidence>
<feature type="compositionally biased region" description="Basic and acidic residues" evidence="1">
    <location>
        <begin position="310"/>
        <end position="320"/>
    </location>
</feature>
<protein>
    <recommendedName>
        <fullName evidence="4">Coenzyme F420 biosynthesis-associated protein</fullName>
    </recommendedName>
</protein>
<reference evidence="2 3" key="1">
    <citation type="submission" date="2016-06" db="EMBL/GenBank/DDBJ databases">
        <title>Discovery of anaerobic lithoheterotrophic haloarchaeon capable of sulfur respiration by hydrogen and formate.</title>
        <authorList>
            <person name="Sorokin D.Y."/>
            <person name="Kublanov I.V."/>
            <person name="Roman P."/>
            <person name="Sinninghe Damste J.S."/>
            <person name="Golyshin P.N."/>
            <person name="Rojo D."/>
            <person name="Ciordia S."/>
            <person name="Mena Md.C."/>
            <person name="Ferrer M."/>
            <person name="Smedile F."/>
            <person name="Messina E."/>
            <person name="La Cono V."/>
            <person name="Yakimov M.M."/>
        </authorList>
    </citation>
    <scope>NUCLEOTIDE SEQUENCE [LARGE SCALE GENOMIC DNA]</scope>
    <source>
        <strain evidence="2 3">HTSR1</strain>
    </source>
</reference>
<dbReference type="Proteomes" id="UP000185608">
    <property type="component" value="Chromosome"/>
</dbReference>
<dbReference type="SUPFAM" id="SSF55486">
    <property type="entry name" value="Metalloproteases ('zincins'), catalytic domain"/>
    <property type="match status" value="1"/>
</dbReference>
<dbReference type="InterPro" id="IPR018766">
    <property type="entry name" value="Zinicin_2"/>
</dbReference>
<dbReference type="PANTHER" id="PTHR39420:SF1">
    <property type="entry name" value="HYDROLASE"/>
    <property type="match status" value="1"/>
</dbReference>
<evidence type="ECO:0000256" key="1">
    <source>
        <dbReference type="SAM" id="MobiDB-lite"/>
    </source>
</evidence>
<dbReference type="RefSeq" id="WP_070364620.1">
    <property type="nucleotide sequence ID" value="NZ_CP016070.1"/>
</dbReference>
<dbReference type="NCBIfam" id="TIGR03624">
    <property type="entry name" value="putative hydrolase"/>
    <property type="match status" value="1"/>
</dbReference>
<dbReference type="AlphaFoldDB" id="A0A1D8S3E4"/>
<gene>
    <name evidence="2" type="ORF">HTSR_0690</name>
</gene>